<dbReference type="RefSeq" id="WP_148972311.1">
    <property type="nucleotide sequence ID" value="NZ_CP043314.1"/>
</dbReference>
<dbReference type="PANTHER" id="PTHR47649:SF1">
    <property type="entry name" value="RIBONUCLEASE D"/>
    <property type="match status" value="1"/>
</dbReference>
<dbReference type="Pfam" id="PF01612">
    <property type="entry name" value="DNA_pol_A_exo1"/>
    <property type="match status" value="1"/>
</dbReference>
<dbReference type="InterPro" id="IPR051086">
    <property type="entry name" value="RNase_D-like"/>
</dbReference>
<feature type="domain" description="3'-5' exonuclease" evidence="1">
    <location>
        <begin position="10"/>
        <end position="178"/>
    </location>
</feature>
<protein>
    <submittedName>
        <fullName evidence="2">Ribonuclease D</fullName>
    </submittedName>
</protein>
<dbReference type="InterPro" id="IPR036397">
    <property type="entry name" value="RNaseH_sf"/>
</dbReference>
<dbReference type="EMBL" id="CP043314">
    <property type="protein sequence ID" value="QEK39188.1"/>
    <property type="molecule type" value="Genomic_DNA"/>
</dbReference>
<dbReference type="InterPro" id="IPR002562">
    <property type="entry name" value="3'-5'_exonuclease_dom"/>
</dbReference>
<dbReference type="SMART" id="SM00474">
    <property type="entry name" value="35EXOc"/>
    <property type="match status" value="1"/>
</dbReference>
<dbReference type="OrthoDB" id="4224322at2"/>
<sequence>MHKFHSIHNTTILVHKRDLPDDLIFGNSVAIDTETTGLHIYRDRICLIQICFNDGFCHLVQIEKGQKEAKNIQRLLKDENIEKLFHFGRFDMAMLYNAFGVMANPIYCTKLASKLARTYTERHGLKTICREFLAIDIPKEKQSSDWGADILTEAQKQYAAGDVLYLHQIQENLNEILVREGRIELAKKCFDFLESIVRLDCAGWHDMDIFAHL</sequence>
<dbReference type="InterPro" id="IPR012337">
    <property type="entry name" value="RNaseH-like_sf"/>
</dbReference>
<evidence type="ECO:0000313" key="2">
    <source>
        <dbReference type="EMBL" id="QEK39188.1"/>
    </source>
</evidence>
<dbReference type="PANTHER" id="PTHR47649">
    <property type="entry name" value="RIBONUCLEASE D"/>
    <property type="match status" value="1"/>
</dbReference>
<evidence type="ECO:0000259" key="1">
    <source>
        <dbReference type="SMART" id="SM00474"/>
    </source>
</evidence>
<dbReference type="GO" id="GO:0003676">
    <property type="term" value="F:nucleic acid binding"/>
    <property type="evidence" value="ECO:0007669"/>
    <property type="project" value="InterPro"/>
</dbReference>
<keyword evidence="3" id="KW-1185">Reference proteome</keyword>
<reference evidence="2 3" key="1">
    <citation type="submission" date="2019-08" db="EMBL/GenBank/DDBJ databases">
        <title>Highly reduced genomes of protist endosymbionts show evolutionary convergence.</title>
        <authorList>
            <person name="George E."/>
            <person name="Husnik F."/>
            <person name="Tashyreva D."/>
            <person name="Prokopchuk G."/>
            <person name="Horak A."/>
            <person name="Kwong W.K."/>
            <person name="Lukes J."/>
            <person name="Keeling P.J."/>
        </authorList>
    </citation>
    <scope>NUCLEOTIDE SEQUENCE [LARGE SCALE GENOMIC DNA]</scope>
    <source>
        <strain evidence="2">1604HC</strain>
    </source>
</reference>
<name>A0A5C0UGI8_9PROT</name>
<dbReference type="AlphaFoldDB" id="A0A5C0UGI8"/>
<dbReference type="KEGG" id="nabu:FZC36_01965"/>
<dbReference type="CDD" id="cd06142">
    <property type="entry name" value="RNaseD_exo"/>
    <property type="match status" value="1"/>
</dbReference>
<organism evidence="2 3">
    <name type="scientific">Candidatus Nesciobacter abundans</name>
    <dbReference type="NCBI Taxonomy" id="2601668"/>
    <lineage>
        <taxon>Bacteria</taxon>
        <taxon>Pseudomonadati</taxon>
        <taxon>Pseudomonadota</taxon>
        <taxon>Alphaproteobacteria</taxon>
        <taxon>Holosporales</taxon>
        <taxon>Holosporaceae</taxon>
        <taxon>Candidatus Nesciobacter</taxon>
    </lineage>
</organism>
<dbReference type="Proteomes" id="UP000324924">
    <property type="component" value="Chromosome"/>
</dbReference>
<accession>A0A5C0UGI8</accession>
<dbReference type="SUPFAM" id="SSF53098">
    <property type="entry name" value="Ribonuclease H-like"/>
    <property type="match status" value="1"/>
</dbReference>
<proteinExistence type="predicted"/>
<evidence type="ECO:0000313" key="3">
    <source>
        <dbReference type="Proteomes" id="UP000324924"/>
    </source>
</evidence>
<gene>
    <name evidence="2" type="ORF">FZC36_01965</name>
</gene>
<dbReference type="GO" id="GO:0006139">
    <property type="term" value="P:nucleobase-containing compound metabolic process"/>
    <property type="evidence" value="ECO:0007669"/>
    <property type="project" value="InterPro"/>
</dbReference>
<dbReference type="GO" id="GO:0008408">
    <property type="term" value="F:3'-5' exonuclease activity"/>
    <property type="evidence" value="ECO:0007669"/>
    <property type="project" value="InterPro"/>
</dbReference>
<dbReference type="Gene3D" id="3.30.420.10">
    <property type="entry name" value="Ribonuclease H-like superfamily/Ribonuclease H"/>
    <property type="match status" value="1"/>
</dbReference>